<reference evidence="1" key="1">
    <citation type="submission" date="2023-02" db="EMBL/GenBank/DDBJ databases">
        <title>Genome of toxic invasive species Heracleum sosnowskyi carries increased number of genes despite the absence of recent whole-genome duplications.</title>
        <authorList>
            <person name="Schelkunov M."/>
            <person name="Shtratnikova V."/>
            <person name="Makarenko M."/>
            <person name="Klepikova A."/>
            <person name="Omelchenko D."/>
            <person name="Novikova G."/>
            <person name="Obukhova E."/>
            <person name="Bogdanov V."/>
            <person name="Penin A."/>
            <person name="Logacheva M."/>
        </authorList>
    </citation>
    <scope>NUCLEOTIDE SEQUENCE</scope>
    <source>
        <strain evidence="1">Hsosn_3</strain>
        <tissue evidence="1">Leaf</tissue>
    </source>
</reference>
<dbReference type="Gene3D" id="3.40.50.1100">
    <property type="match status" value="1"/>
</dbReference>
<dbReference type="AlphaFoldDB" id="A0AAD8HB29"/>
<sequence length="115" mass="12703">MAEADSTGMFIWPHNGVALTALNKLRNSGVLKPTERTVVYTQSKIDYHSNEIPDMTCKYSNPPVHVKADFGSVMDVLKKLSGILTSCSDTTVVVDVLSFMLPDEVRVGLMWLLSK</sequence>
<comment type="caution">
    <text evidence="1">The sequence shown here is derived from an EMBL/GenBank/DDBJ whole genome shotgun (WGS) entry which is preliminary data.</text>
</comment>
<evidence type="ECO:0000313" key="2">
    <source>
        <dbReference type="Proteomes" id="UP001237642"/>
    </source>
</evidence>
<keyword evidence="2" id="KW-1185">Reference proteome</keyword>
<gene>
    <name evidence="1" type="ORF">POM88_038361</name>
</gene>
<dbReference type="SUPFAM" id="SSF53686">
    <property type="entry name" value="Tryptophan synthase beta subunit-like PLP-dependent enzymes"/>
    <property type="match status" value="1"/>
</dbReference>
<reference evidence="1" key="2">
    <citation type="submission" date="2023-05" db="EMBL/GenBank/DDBJ databases">
        <authorList>
            <person name="Schelkunov M.I."/>
        </authorList>
    </citation>
    <scope>NUCLEOTIDE SEQUENCE</scope>
    <source>
        <strain evidence="1">Hsosn_3</strain>
        <tissue evidence="1">Leaf</tissue>
    </source>
</reference>
<accession>A0AAD8HB29</accession>
<name>A0AAD8HB29_9APIA</name>
<protein>
    <submittedName>
        <fullName evidence="1">Threonine synthase chloroplastic-like</fullName>
    </submittedName>
</protein>
<organism evidence="1 2">
    <name type="scientific">Heracleum sosnowskyi</name>
    <dbReference type="NCBI Taxonomy" id="360622"/>
    <lineage>
        <taxon>Eukaryota</taxon>
        <taxon>Viridiplantae</taxon>
        <taxon>Streptophyta</taxon>
        <taxon>Embryophyta</taxon>
        <taxon>Tracheophyta</taxon>
        <taxon>Spermatophyta</taxon>
        <taxon>Magnoliopsida</taxon>
        <taxon>eudicotyledons</taxon>
        <taxon>Gunneridae</taxon>
        <taxon>Pentapetalae</taxon>
        <taxon>asterids</taxon>
        <taxon>campanulids</taxon>
        <taxon>Apiales</taxon>
        <taxon>Apiaceae</taxon>
        <taxon>Apioideae</taxon>
        <taxon>apioid superclade</taxon>
        <taxon>Tordylieae</taxon>
        <taxon>Tordyliinae</taxon>
        <taxon>Heracleum</taxon>
    </lineage>
</organism>
<dbReference type="EMBL" id="JAUIZM010000009">
    <property type="protein sequence ID" value="KAK1362800.1"/>
    <property type="molecule type" value="Genomic_DNA"/>
</dbReference>
<evidence type="ECO:0000313" key="1">
    <source>
        <dbReference type="EMBL" id="KAK1362800.1"/>
    </source>
</evidence>
<dbReference type="InterPro" id="IPR036052">
    <property type="entry name" value="TrpB-like_PALP_sf"/>
</dbReference>
<proteinExistence type="predicted"/>
<dbReference type="Proteomes" id="UP001237642">
    <property type="component" value="Unassembled WGS sequence"/>
</dbReference>